<evidence type="ECO:0000313" key="2">
    <source>
        <dbReference type="EnsemblMetazoa" id="GBRI023098-PA"/>
    </source>
</evidence>
<organism evidence="2 3">
    <name type="scientific">Glossina brevipalpis</name>
    <dbReference type="NCBI Taxonomy" id="37001"/>
    <lineage>
        <taxon>Eukaryota</taxon>
        <taxon>Metazoa</taxon>
        <taxon>Ecdysozoa</taxon>
        <taxon>Arthropoda</taxon>
        <taxon>Hexapoda</taxon>
        <taxon>Insecta</taxon>
        <taxon>Pterygota</taxon>
        <taxon>Neoptera</taxon>
        <taxon>Endopterygota</taxon>
        <taxon>Diptera</taxon>
        <taxon>Brachycera</taxon>
        <taxon>Muscomorpha</taxon>
        <taxon>Hippoboscoidea</taxon>
        <taxon>Glossinidae</taxon>
        <taxon>Glossina</taxon>
    </lineage>
</organism>
<evidence type="ECO:0000313" key="3">
    <source>
        <dbReference type="Proteomes" id="UP000091820"/>
    </source>
</evidence>
<sequence length="140" mass="16361">MVQFSAYRQHFTTFSLLILLLFTYRTDSRLGFGFRLGQHADFQILLELGPQQATRPLGDQVSMEGSSFNKRHVNKQQEEAVQREKSIQENESATRLEKWTKDRENKYMIETKNSQIILTKPVLPDKIMKQLKMLHKMASA</sequence>
<accession>A0A1A9WKM7</accession>
<dbReference type="Proteomes" id="UP000091820">
    <property type="component" value="Unassembled WGS sequence"/>
</dbReference>
<feature type="compositionally biased region" description="Basic and acidic residues" evidence="1">
    <location>
        <begin position="75"/>
        <end position="94"/>
    </location>
</feature>
<dbReference type="AlphaFoldDB" id="A0A1A9WKM7"/>
<keyword evidence="3" id="KW-1185">Reference proteome</keyword>
<dbReference type="VEuPathDB" id="VectorBase:GBRI023098"/>
<feature type="region of interest" description="Disordered" evidence="1">
    <location>
        <begin position="56"/>
        <end position="94"/>
    </location>
</feature>
<proteinExistence type="predicted"/>
<dbReference type="EnsemblMetazoa" id="GBRI023098-RA">
    <property type="protein sequence ID" value="GBRI023098-PA"/>
    <property type="gene ID" value="GBRI023098"/>
</dbReference>
<reference evidence="3" key="1">
    <citation type="submission" date="2014-03" db="EMBL/GenBank/DDBJ databases">
        <authorList>
            <person name="Aksoy S."/>
            <person name="Warren W."/>
            <person name="Wilson R.K."/>
        </authorList>
    </citation>
    <scope>NUCLEOTIDE SEQUENCE [LARGE SCALE GENOMIC DNA]</scope>
    <source>
        <strain evidence="3">IAEA</strain>
    </source>
</reference>
<reference evidence="2" key="2">
    <citation type="submission" date="2020-05" db="UniProtKB">
        <authorList>
            <consortium name="EnsemblMetazoa"/>
        </authorList>
    </citation>
    <scope>IDENTIFICATION</scope>
    <source>
        <strain evidence="2">IAEA</strain>
    </source>
</reference>
<evidence type="ECO:0000256" key="1">
    <source>
        <dbReference type="SAM" id="MobiDB-lite"/>
    </source>
</evidence>
<protein>
    <submittedName>
        <fullName evidence="2">Uncharacterized protein</fullName>
    </submittedName>
</protein>
<name>A0A1A9WKM7_9MUSC</name>